<dbReference type="InterPro" id="IPR012859">
    <property type="entry name" value="Pilin_N_archaeal"/>
</dbReference>
<keyword evidence="4" id="KW-0969">Cilium</keyword>
<dbReference type="AlphaFoldDB" id="A0A897MVK2"/>
<dbReference type="Pfam" id="PF07790">
    <property type="entry name" value="Pilin_N"/>
    <property type="match status" value="1"/>
</dbReference>
<evidence type="ECO:0000256" key="2">
    <source>
        <dbReference type="SAM" id="Phobius"/>
    </source>
</evidence>
<keyword evidence="2" id="KW-1133">Transmembrane helix</keyword>
<evidence type="ECO:0000259" key="3">
    <source>
        <dbReference type="Pfam" id="PF07790"/>
    </source>
</evidence>
<keyword evidence="2" id="KW-0812">Transmembrane</keyword>
<organism evidence="4 5">
    <name type="scientific">Natranaeroarchaeum sulfidigenes</name>
    <dbReference type="NCBI Taxonomy" id="2784880"/>
    <lineage>
        <taxon>Archaea</taxon>
        <taxon>Methanobacteriati</taxon>
        <taxon>Methanobacteriota</taxon>
        <taxon>Stenosarchaea group</taxon>
        <taxon>Halobacteria</taxon>
        <taxon>Halobacteriales</taxon>
        <taxon>Natronoarchaeaceae</taxon>
        <taxon>Natranaeroarchaeum</taxon>
    </lineage>
</organism>
<dbReference type="NCBIfam" id="TIGR02537">
    <property type="entry name" value="arch_flag_Nterm"/>
    <property type="match status" value="1"/>
</dbReference>
<dbReference type="EMBL" id="CP064786">
    <property type="protein sequence ID" value="QSG02295.1"/>
    <property type="molecule type" value="Genomic_DNA"/>
</dbReference>
<sequence length="152" mass="16108">MDLKNVFETDGDERAVSPVIGVILMVAITVILAAVIGAFVIGIGGDQETVPQASFSSSQENTADDADDVVIDISHESGESIPEDNVDVTVDGESADDFEDVTTDSFGDPISAGSTYTITDDDDDFDGDETIRVVWTSDDGGDSSILYDFEVR</sequence>
<evidence type="ECO:0000256" key="1">
    <source>
        <dbReference type="SAM" id="MobiDB-lite"/>
    </source>
</evidence>
<evidence type="ECO:0000313" key="5">
    <source>
        <dbReference type="Proteomes" id="UP000663586"/>
    </source>
</evidence>
<gene>
    <name evidence="4" type="ORF">AArcS_1074</name>
</gene>
<keyword evidence="2" id="KW-0472">Membrane</keyword>
<protein>
    <submittedName>
        <fullName evidence="4">Pilin/Flagellin, FlaG/FlaF family</fullName>
    </submittedName>
</protein>
<accession>A0A897MVK2</accession>
<dbReference type="KEGG" id="hara:AArcS_1074"/>
<feature type="domain" description="Archaeal Type IV pilin N-terminal" evidence="3">
    <location>
        <begin position="14"/>
        <end position="94"/>
    </location>
</feature>
<feature type="transmembrane region" description="Helical" evidence="2">
    <location>
        <begin position="20"/>
        <end position="43"/>
    </location>
</feature>
<dbReference type="PANTHER" id="PTHR38138">
    <property type="entry name" value="VNG6441H"/>
    <property type="match status" value="1"/>
</dbReference>
<feature type="region of interest" description="Disordered" evidence="1">
    <location>
        <begin position="97"/>
        <end position="123"/>
    </location>
</feature>
<dbReference type="Proteomes" id="UP000663586">
    <property type="component" value="Chromosome"/>
</dbReference>
<dbReference type="PANTHER" id="PTHR38138:SF1">
    <property type="entry name" value="ARCHAEAL TYPE IV PILIN N-TERMINAL DOMAIN-CONTAINING PROTEIN"/>
    <property type="match status" value="1"/>
</dbReference>
<reference evidence="4" key="1">
    <citation type="submission" date="2020-11" db="EMBL/GenBank/DDBJ databases">
        <title>Carbohydrate-dependent, anaerobic sulfur respiration: A novel catabolism in halophilic archaea.</title>
        <authorList>
            <person name="Sorokin D.Y."/>
            <person name="Messina E."/>
            <person name="Smedile F."/>
            <person name="La Cono V."/>
            <person name="Hallsworth J.E."/>
            <person name="Yakimov M.M."/>
        </authorList>
    </citation>
    <scope>NUCLEOTIDE SEQUENCE</scope>
    <source>
        <strain evidence="4">AArc-S</strain>
    </source>
</reference>
<keyword evidence="5" id="KW-1185">Reference proteome</keyword>
<keyword evidence="4" id="KW-0282">Flagellum</keyword>
<dbReference type="RefSeq" id="WP_238479453.1">
    <property type="nucleotide sequence ID" value="NZ_CP064786.1"/>
</dbReference>
<dbReference type="InterPro" id="IPR013373">
    <property type="entry name" value="Flagellin/pilin_N_arc"/>
</dbReference>
<name>A0A897MVK2_9EURY</name>
<keyword evidence="4" id="KW-0966">Cell projection</keyword>
<proteinExistence type="predicted"/>
<dbReference type="GeneID" id="70684462"/>
<evidence type="ECO:0000313" key="4">
    <source>
        <dbReference type="EMBL" id="QSG02295.1"/>
    </source>
</evidence>